<proteinExistence type="predicted"/>
<dbReference type="InterPro" id="IPR002372">
    <property type="entry name" value="PQQ_rpt_dom"/>
</dbReference>
<dbReference type="InterPro" id="IPR015943">
    <property type="entry name" value="WD40/YVTN_repeat-like_dom_sf"/>
</dbReference>
<gene>
    <name evidence="3" type="ORF">TBK1r_57050</name>
</gene>
<dbReference type="Gene3D" id="2.40.128.630">
    <property type="match status" value="1"/>
</dbReference>
<sequence length="414" mass="44857">MRVASVSLMLLSAAVMVPNLTAADWPQFRGPGGQGVTSDTNLPLVWSESENVAWKTELPGYGASSPIALGDRLYVTCYSGYGIDRENPGRMEDLTLHVVCLGNDGEIVWDQHVQPKLPESERVRDHGYAAATPATDGEFLYVFFGKTGVLKFDLDGNQLWQADVGDRTHGWGCGTSPVLYRNLVIVNASVESGSLVAIDKETGEEVWRAGGMDASWNTPHLVDVGGGKQELVVSVKDKILAFDPATGAPLWNCDGIPDYVCPSIVSQDGVVYVIGGRTSRAIAVRAGGRGDVTDTHRLWEAKAGANVVSPVIHQGHLYWVSDRNTIAYCVRLADGEVVYAERFRGQPYASALAGDGKLYVVTRNGGTYVLAAKPEFEQLAHNRLDDRSTFNASPIVADGKLYLRSDKYLYCIGE</sequence>
<dbReference type="PANTHER" id="PTHR34512:SF30">
    <property type="entry name" value="OUTER MEMBRANE PROTEIN ASSEMBLY FACTOR BAMB"/>
    <property type="match status" value="1"/>
</dbReference>
<feature type="chain" id="PRO_5047034126" evidence="1">
    <location>
        <begin position="23"/>
        <end position="414"/>
    </location>
</feature>
<dbReference type="EMBL" id="CP036432">
    <property type="protein sequence ID" value="QDV86685.1"/>
    <property type="molecule type" value="Genomic_DNA"/>
</dbReference>
<dbReference type="SMART" id="SM00564">
    <property type="entry name" value="PQQ"/>
    <property type="match status" value="4"/>
</dbReference>
<evidence type="ECO:0000256" key="1">
    <source>
        <dbReference type="SAM" id="SignalP"/>
    </source>
</evidence>
<evidence type="ECO:0000313" key="3">
    <source>
        <dbReference type="EMBL" id="QDV86685.1"/>
    </source>
</evidence>
<dbReference type="InterPro" id="IPR011047">
    <property type="entry name" value="Quinoprotein_ADH-like_sf"/>
</dbReference>
<protein>
    <submittedName>
        <fullName evidence="3">Outer membrane biogenesis protein BamB</fullName>
    </submittedName>
</protein>
<dbReference type="InterPro" id="IPR018391">
    <property type="entry name" value="PQQ_b-propeller_rpt"/>
</dbReference>
<evidence type="ECO:0000259" key="2">
    <source>
        <dbReference type="Pfam" id="PF13360"/>
    </source>
</evidence>
<dbReference type="Proteomes" id="UP000318081">
    <property type="component" value="Chromosome"/>
</dbReference>
<name>A0ABX5XXD5_9BACT</name>
<organism evidence="3 4">
    <name type="scientific">Stieleria magnilauensis</name>
    <dbReference type="NCBI Taxonomy" id="2527963"/>
    <lineage>
        <taxon>Bacteria</taxon>
        <taxon>Pseudomonadati</taxon>
        <taxon>Planctomycetota</taxon>
        <taxon>Planctomycetia</taxon>
        <taxon>Pirellulales</taxon>
        <taxon>Pirellulaceae</taxon>
        <taxon>Stieleria</taxon>
    </lineage>
</organism>
<dbReference type="PANTHER" id="PTHR34512">
    <property type="entry name" value="CELL SURFACE PROTEIN"/>
    <property type="match status" value="1"/>
</dbReference>
<dbReference type="Pfam" id="PF13360">
    <property type="entry name" value="PQQ_2"/>
    <property type="match status" value="1"/>
</dbReference>
<evidence type="ECO:0000313" key="4">
    <source>
        <dbReference type="Proteomes" id="UP000318081"/>
    </source>
</evidence>
<feature type="domain" description="Pyrrolo-quinoline quinone repeat" evidence="2">
    <location>
        <begin position="98"/>
        <end position="338"/>
    </location>
</feature>
<dbReference type="RefSeq" id="WP_419580449.1">
    <property type="nucleotide sequence ID" value="NZ_CP036432.1"/>
</dbReference>
<accession>A0ABX5XXD5</accession>
<keyword evidence="4" id="KW-1185">Reference proteome</keyword>
<keyword evidence="1" id="KW-0732">Signal</keyword>
<feature type="signal peptide" evidence="1">
    <location>
        <begin position="1"/>
        <end position="22"/>
    </location>
</feature>
<reference evidence="3 4" key="1">
    <citation type="submission" date="2019-02" db="EMBL/GenBank/DDBJ databases">
        <title>Deep-cultivation of Planctomycetes and their phenomic and genomic characterization uncovers novel biology.</title>
        <authorList>
            <person name="Wiegand S."/>
            <person name="Jogler M."/>
            <person name="Boedeker C."/>
            <person name="Pinto D."/>
            <person name="Vollmers J."/>
            <person name="Rivas-Marin E."/>
            <person name="Kohn T."/>
            <person name="Peeters S.H."/>
            <person name="Heuer A."/>
            <person name="Rast P."/>
            <person name="Oberbeckmann S."/>
            <person name="Bunk B."/>
            <person name="Jeske O."/>
            <person name="Meyerdierks A."/>
            <person name="Storesund J.E."/>
            <person name="Kallscheuer N."/>
            <person name="Luecker S."/>
            <person name="Lage O.M."/>
            <person name="Pohl T."/>
            <person name="Merkel B.J."/>
            <person name="Hornburger P."/>
            <person name="Mueller R.-W."/>
            <person name="Bruemmer F."/>
            <person name="Labrenz M."/>
            <person name="Spormann A.M."/>
            <person name="Op den Camp H."/>
            <person name="Overmann J."/>
            <person name="Amann R."/>
            <person name="Jetten M.S.M."/>
            <person name="Mascher T."/>
            <person name="Medema M.H."/>
            <person name="Devos D.P."/>
            <person name="Kaster A.-K."/>
            <person name="Ovreas L."/>
            <person name="Rohde M."/>
            <person name="Galperin M.Y."/>
            <person name="Jogler C."/>
        </authorList>
    </citation>
    <scope>NUCLEOTIDE SEQUENCE [LARGE SCALE GENOMIC DNA]</scope>
    <source>
        <strain evidence="3 4">TBK1r</strain>
    </source>
</reference>
<dbReference type="SUPFAM" id="SSF50998">
    <property type="entry name" value="Quinoprotein alcohol dehydrogenase-like"/>
    <property type="match status" value="1"/>
</dbReference>
<dbReference type="Gene3D" id="2.130.10.10">
    <property type="entry name" value="YVTN repeat-like/Quinoprotein amine dehydrogenase"/>
    <property type="match status" value="1"/>
</dbReference>